<proteinExistence type="inferred from homology"/>
<evidence type="ECO:0000256" key="6">
    <source>
        <dbReference type="RuleBase" id="RU367044"/>
    </source>
</evidence>
<evidence type="ECO:0000313" key="7">
    <source>
        <dbReference type="EMBL" id="KAF7821939.1"/>
    </source>
</evidence>
<dbReference type="PANTHER" id="PTHR31232:SF43">
    <property type="entry name" value="S-PROTEIN HOMOLOG 29-RELATED"/>
    <property type="match status" value="1"/>
</dbReference>
<dbReference type="Pfam" id="PF05938">
    <property type="entry name" value="Self-incomp_S1"/>
    <property type="match status" value="1"/>
</dbReference>
<keyword evidence="8" id="KW-1185">Reference proteome</keyword>
<evidence type="ECO:0000313" key="8">
    <source>
        <dbReference type="Proteomes" id="UP000634136"/>
    </source>
</evidence>
<keyword evidence="4 6" id="KW-0964">Secreted</keyword>
<evidence type="ECO:0000256" key="4">
    <source>
        <dbReference type="ARBA" id="ARBA00022525"/>
    </source>
</evidence>
<dbReference type="InterPro" id="IPR010264">
    <property type="entry name" value="Self-incomp_S1"/>
</dbReference>
<dbReference type="Proteomes" id="UP000634136">
    <property type="component" value="Unassembled WGS sequence"/>
</dbReference>
<organism evidence="7 8">
    <name type="scientific">Senna tora</name>
    <dbReference type="NCBI Taxonomy" id="362788"/>
    <lineage>
        <taxon>Eukaryota</taxon>
        <taxon>Viridiplantae</taxon>
        <taxon>Streptophyta</taxon>
        <taxon>Embryophyta</taxon>
        <taxon>Tracheophyta</taxon>
        <taxon>Spermatophyta</taxon>
        <taxon>Magnoliopsida</taxon>
        <taxon>eudicotyledons</taxon>
        <taxon>Gunneridae</taxon>
        <taxon>Pentapetalae</taxon>
        <taxon>rosids</taxon>
        <taxon>fabids</taxon>
        <taxon>Fabales</taxon>
        <taxon>Fabaceae</taxon>
        <taxon>Caesalpinioideae</taxon>
        <taxon>Cassia clade</taxon>
        <taxon>Senna</taxon>
    </lineage>
</organism>
<dbReference type="GO" id="GO:0060320">
    <property type="term" value="P:rejection of self pollen"/>
    <property type="evidence" value="ECO:0007669"/>
    <property type="project" value="UniProtKB-KW"/>
</dbReference>
<comment type="subcellular location">
    <subcellularLocation>
        <location evidence="1 6">Secreted</location>
    </subcellularLocation>
</comment>
<dbReference type="GO" id="GO:0005576">
    <property type="term" value="C:extracellular region"/>
    <property type="evidence" value="ECO:0007669"/>
    <property type="project" value="UniProtKB-SubCell"/>
</dbReference>
<accession>A0A834TQR8</accession>
<dbReference type="AlphaFoldDB" id="A0A834TQR8"/>
<dbReference type="OrthoDB" id="1420996at2759"/>
<sequence>MLSNAKAPGFPGKVTVLIWNGLTPPQDLTLHCKDKHHDLGEHTLKYGEVYEFKFIPNIFWYATLYFCSFKWPSDPSLHHFDIYDQERDFCKSAGTIWVPPLDCL</sequence>
<dbReference type="EMBL" id="JAAIUW010000008">
    <property type="protein sequence ID" value="KAF7821939.1"/>
    <property type="molecule type" value="Genomic_DNA"/>
</dbReference>
<evidence type="ECO:0000256" key="3">
    <source>
        <dbReference type="ARBA" id="ARBA00022471"/>
    </source>
</evidence>
<comment type="similarity">
    <text evidence="2 6">Belongs to the plant self-incompatibility (S1) protein family.</text>
</comment>
<keyword evidence="3 6" id="KW-0713">Self-incompatibility</keyword>
<evidence type="ECO:0000256" key="5">
    <source>
        <dbReference type="ARBA" id="ARBA00022729"/>
    </source>
</evidence>
<comment type="caution">
    <text evidence="7">The sequence shown here is derived from an EMBL/GenBank/DDBJ whole genome shotgun (WGS) entry which is preliminary data.</text>
</comment>
<name>A0A834TQR8_9FABA</name>
<keyword evidence="5" id="KW-0732">Signal</keyword>
<evidence type="ECO:0000256" key="1">
    <source>
        <dbReference type="ARBA" id="ARBA00004613"/>
    </source>
</evidence>
<gene>
    <name evidence="7" type="ORF">G2W53_027394</name>
</gene>
<evidence type="ECO:0000256" key="2">
    <source>
        <dbReference type="ARBA" id="ARBA00005581"/>
    </source>
</evidence>
<protein>
    <recommendedName>
        <fullName evidence="6">S-protein homolog</fullName>
    </recommendedName>
</protein>
<dbReference type="PANTHER" id="PTHR31232">
    <property type="match status" value="1"/>
</dbReference>
<reference evidence="7" key="1">
    <citation type="submission" date="2020-09" db="EMBL/GenBank/DDBJ databases">
        <title>Genome-Enabled Discovery of Anthraquinone Biosynthesis in Senna tora.</title>
        <authorList>
            <person name="Kang S.-H."/>
            <person name="Pandey R.P."/>
            <person name="Lee C.-M."/>
            <person name="Sim J.-S."/>
            <person name="Jeong J.-T."/>
            <person name="Choi B.-S."/>
            <person name="Jung M."/>
            <person name="Ginzburg D."/>
            <person name="Zhao K."/>
            <person name="Won S.Y."/>
            <person name="Oh T.-J."/>
            <person name="Yu Y."/>
            <person name="Kim N.-H."/>
            <person name="Lee O.R."/>
            <person name="Lee T.-H."/>
            <person name="Bashyal P."/>
            <person name="Kim T.-S."/>
            <person name="Lee W.-H."/>
            <person name="Kawkins C."/>
            <person name="Kim C.-K."/>
            <person name="Kim J.S."/>
            <person name="Ahn B.O."/>
            <person name="Rhee S.Y."/>
            <person name="Sohng J.K."/>
        </authorList>
    </citation>
    <scope>NUCLEOTIDE SEQUENCE</scope>
    <source>
        <tissue evidence="7">Leaf</tissue>
    </source>
</reference>